<accession>A0A4R5ASZ0</accession>
<organism evidence="1 2">
    <name type="scientific">Flavobacterium caseinilyticum</name>
    <dbReference type="NCBI Taxonomy" id="2541732"/>
    <lineage>
        <taxon>Bacteria</taxon>
        <taxon>Pseudomonadati</taxon>
        <taxon>Bacteroidota</taxon>
        <taxon>Flavobacteriia</taxon>
        <taxon>Flavobacteriales</taxon>
        <taxon>Flavobacteriaceae</taxon>
        <taxon>Flavobacterium</taxon>
    </lineage>
</organism>
<protein>
    <submittedName>
        <fullName evidence="1">Uncharacterized protein</fullName>
    </submittedName>
</protein>
<evidence type="ECO:0000313" key="1">
    <source>
        <dbReference type="EMBL" id="TDD74949.1"/>
    </source>
</evidence>
<dbReference type="RefSeq" id="WP_131910332.1">
    <property type="nucleotide sequence ID" value="NZ_SMFM01000007.1"/>
</dbReference>
<dbReference type="PROSITE" id="PS51257">
    <property type="entry name" value="PROKAR_LIPOPROTEIN"/>
    <property type="match status" value="1"/>
</dbReference>
<proteinExistence type="predicted"/>
<gene>
    <name evidence="1" type="ORF">E0F89_13660</name>
</gene>
<reference evidence="1 2" key="1">
    <citation type="submission" date="2019-03" db="EMBL/GenBank/DDBJ databases">
        <title>Flavobacterium AT-3-2 sp. nov., isolated from arctic soil.</title>
        <authorList>
            <person name="Chaudhary D.K."/>
        </authorList>
    </citation>
    <scope>NUCLEOTIDE SEQUENCE [LARGE SCALE GENOMIC DNA]</scope>
    <source>
        <strain evidence="1 2">AT-3-2</strain>
    </source>
</reference>
<dbReference type="EMBL" id="SMFM01000007">
    <property type="protein sequence ID" value="TDD74949.1"/>
    <property type="molecule type" value="Genomic_DNA"/>
</dbReference>
<dbReference type="Proteomes" id="UP000295278">
    <property type="component" value="Unassembled WGS sequence"/>
</dbReference>
<name>A0A4R5ASZ0_9FLAO</name>
<dbReference type="OrthoDB" id="1359953at2"/>
<sequence length="133" mass="15053">MKKLILVLFIMATLSCTSQKFEAKRVNNFEINNLIGNITAFKTYTLTDNIVKIVIIKNLAGSAKNKESGEVSNNMYISKCEFGELPICKLQLLEDLININIEKVYEDKTNIKIDITSGNYNQRKSNTILISMP</sequence>
<keyword evidence="2" id="KW-1185">Reference proteome</keyword>
<comment type="caution">
    <text evidence="1">The sequence shown here is derived from an EMBL/GenBank/DDBJ whole genome shotgun (WGS) entry which is preliminary data.</text>
</comment>
<dbReference type="AlphaFoldDB" id="A0A4R5ASZ0"/>
<evidence type="ECO:0000313" key="2">
    <source>
        <dbReference type="Proteomes" id="UP000295278"/>
    </source>
</evidence>